<dbReference type="AlphaFoldDB" id="A0A6G9XY68"/>
<dbReference type="GO" id="GO:0016787">
    <property type="term" value="F:hydrolase activity"/>
    <property type="evidence" value="ECO:0007669"/>
    <property type="project" value="UniProtKB-KW"/>
</dbReference>
<protein>
    <submittedName>
        <fullName evidence="2">Alpha/beta fold hydrolase</fullName>
    </submittedName>
</protein>
<name>A0A6G9XY68_NOCBR</name>
<dbReference type="InterPro" id="IPR022742">
    <property type="entry name" value="Hydrolase_4"/>
</dbReference>
<feature type="domain" description="Serine aminopeptidase S33" evidence="1">
    <location>
        <begin position="37"/>
        <end position="126"/>
    </location>
</feature>
<proteinExistence type="predicted"/>
<evidence type="ECO:0000259" key="1">
    <source>
        <dbReference type="Pfam" id="PF12146"/>
    </source>
</evidence>
<dbReference type="InterPro" id="IPR029058">
    <property type="entry name" value="AB_hydrolase_fold"/>
</dbReference>
<dbReference type="Gene3D" id="3.40.50.1820">
    <property type="entry name" value="alpha/beta hydrolase"/>
    <property type="match status" value="2"/>
</dbReference>
<evidence type="ECO:0000313" key="2">
    <source>
        <dbReference type="EMBL" id="QIS05882.1"/>
    </source>
</evidence>
<dbReference type="PANTHER" id="PTHR11614">
    <property type="entry name" value="PHOSPHOLIPASE-RELATED"/>
    <property type="match status" value="1"/>
</dbReference>
<dbReference type="Proteomes" id="UP000501705">
    <property type="component" value="Chromosome"/>
</dbReference>
<gene>
    <name evidence="2" type="ORF">F5X71_29445</name>
</gene>
<dbReference type="InterPro" id="IPR051044">
    <property type="entry name" value="MAG_DAG_Lipase"/>
</dbReference>
<sequence>MNSAGQHDLWQDRHMPFFDGDRGRMHYRRWPVGASVATALLLPGMGQHSGHYHRFARSLTAARIDLWALDTAGHGLSEGDPHAPGTLTELVADAVRLFELARAATPAGPMLLMGHSLGAVTALGMLGAAVPDAGDATPNWTVVERALPLRPAVPLDALSGLVLSGTPKRALGGGRPGAVGTPLPRTLPILAVHGEEDRRAPIDAVRVWTARHESVDLRAYADAGHDLLHEPVHARVAADIADWMRGVVAGLVRRP</sequence>
<reference evidence="2 3" key="1">
    <citation type="journal article" date="2019" name="ACS Chem. Biol.">
        <title>Identification and Mobilization of a Cryptic Antibiotic Biosynthesis Gene Locus from a Human-Pathogenic Nocardia Isolate.</title>
        <authorList>
            <person name="Herisse M."/>
            <person name="Ishida K."/>
            <person name="Porter J.L."/>
            <person name="Howden B."/>
            <person name="Hertweck C."/>
            <person name="Stinear T.P."/>
            <person name="Pidot S.J."/>
        </authorList>
    </citation>
    <scope>NUCLEOTIDE SEQUENCE [LARGE SCALE GENOMIC DNA]</scope>
    <source>
        <strain evidence="2 3">AUSMDU00024985</strain>
    </source>
</reference>
<dbReference type="EMBL" id="CP046171">
    <property type="protein sequence ID" value="QIS05882.1"/>
    <property type="molecule type" value="Genomic_DNA"/>
</dbReference>
<organism evidence="2 3">
    <name type="scientific">Nocardia brasiliensis</name>
    <dbReference type="NCBI Taxonomy" id="37326"/>
    <lineage>
        <taxon>Bacteria</taxon>
        <taxon>Bacillati</taxon>
        <taxon>Actinomycetota</taxon>
        <taxon>Actinomycetes</taxon>
        <taxon>Mycobacteriales</taxon>
        <taxon>Nocardiaceae</taxon>
        <taxon>Nocardia</taxon>
    </lineage>
</organism>
<keyword evidence="2" id="KW-0378">Hydrolase</keyword>
<accession>A0A6G9XY68</accession>
<evidence type="ECO:0000313" key="3">
    <source>
        <dbReference type="Proteomes" id="UP000501705"/>
    </source>
</evidence>
<dbReference type="Pfam" id="PF12146">
    <property type="entry name" value="Hydrolase_4"/>
    <property type="match status" value="1"/>
</dbReference>
<dbReference type="SUPFAM" id="SSF53474">
    <property type="entry name" value="alpha/beta-Hydrolases"/>
    <property type="match status" value="1"/>
</dbReference>